<proteinExistence type="predicted"/>
<dbReference type="AlphaFoldDB" id="A0A7Y9LW31"/>
<dbReference type="InterPro" id="IPR050482">
    <property type="entry name" value="Sensor_HK_TwoCompSys"/>
</dbReference>
<evidence type="ECO:0000256" key="4">
    <source>
        <dbReference type="SAM" id="Phobius"/>
    </source>
</evidence>
<dbReference type="InterPro" id="IPR011712">
    <property type="entry name" value="Sig_transdc_His_kin_sub3_dim/P"/>
</dbReference>
<sequence length="445" mass="47342">MSEPSASGDPSVLRPNLDRVETDADINGEVNRMAGRLSWIAQDLSQPLSPGELLVSHGARRWYLGAGIAVLIWGFNSLPALFASGGSSGSAWTYLGLNLLMLIGFMFIPPLSWGRSQAFKLSLLILLIILAAASILFLGRSGGWFATFITVCAAMQQYRRRTALTIMGTVVVLIIIGQLLLGASFEDAFSMAAVAGSIGLMMVAFSRQIEALRVLRSTQQELADVAVKEERNRVARDMHDILGHSLTVIAVKAELAGRLIEAAQDQVIPEQVIPDQTTPEQTTPNQAAAKQTAVARAAIEIREVEDLARGALADVRATVSGYRGVNVLSELANARTALAAGGIDAELPGAADEVPAKYRELFGWTLREGTTNIVRHAHASRVKVTMGSGFIQIDDDGVGLSGQQPPSSANGLAGLRERVEAQGASLSIGRSGLGEHGGFRLRVDL</sequence>
<dbReference type="PANTHER" id="PTHR24421:SF63">
    <property type="entry name" value="SENSOR HISTIDINE KINASE DESK"/>
    <property type="match status" value="1"/>
</dbReference>
<evidence type="ECO:0000313" key="7">
    <source>
        <dbReference type="Proteomes" id="UP000521748"/>
    </source>
</evidence>
<keyword evidence="2 6" id="KW-0418">Kinase</keyword>
<dbReference type="EC" id="2.7.13.3" evidence="6"/>
<keyword evidence="4" id="KW-0812">Transmembrane</keyword>
<keyword evidence="1 6" id="KW-0808">Transferase</keyword>
<evidence type="ECO:0000259" key="5">
    <source>
        <dbReference type="Pfam" id="PF07730"/>
    </source>
</evidence>
<evidence type="ECO:0000256" key="1">
    <source>
        <dbReference type="ARBA" id="ARBA00022679"/>
    </source>
</evidence>
<dbReference type="Gene3D" id="1.20.5.1930">
    <property type="match status" value="1"/>
</dbReference>
<dbReference type="GO" id="GO:0000155">
    <property type="term" value="F:phosphorelay sensor kinase activity"/>
    <property type="evidence" value="ECO:0007669"/>
    <property type="project" value="InterPro"/>
</dbReference>
<feature type="transmembrane region" description="Helical" evidence="4">
    <location>
        <begin position="188"/>
        <end position="206"/>
    </location>
</feature>
<organism evidence="6 7">
    <name type="scientific">Psychromicrobium silvestre</name>
    <dbReference type="NCBI Taxonomy" id="1645614"/>
    <lineage>
        <taxon>Bacteria</taxon>
        <taxon>Bacillati</taxon>
        <taxon>Actinomycetota</taxon>
        <taxon>Actinomycetes</taxon>
        <taxon>Micrococcales</taxon>
        <taxon>Micrococcaceae</taxon>
        <taxon>Psychromicrobium</taxon>
    </lineage>
</organism>
<dbReference type="PANTHER" id="PTHR24421">
    <property type="entry name" value="NITRATE/NITRITE SENSOR PROTEIN NARX-RELATED"/>
    <property type="match status" value="1"/>
</dbReference>
<protein>
    <submittedName>
        <fullName evidence="6">Two-component system sensor histidine kinase DesK</fullName>
        <ecNumber evidence="6">2.7.13.3</ecNumber>
    </submittedName>
</protein>
<evidence type="ECO:0000256" key="3">
    <source>
        <dbReference type="ARBA" id="ARBA00023012"/>
    </source>
</evidence>
<keyword evidence="4" id="KW-1133">Transmembrane helix</keyword>
<gene>
    <name evidence="6" type="ORF">FHU41_002891</name>
</gene>
<feature type="transmembrane region" description="Helical" evidence="4">
    <location>
        <begin position="123"/>
        <end position="151"/>
    </location>
</feature>
<keyword evidence="4" id="KW-0472">Membrane</keyword>
<dbReference type="Proteomes" id="UP000521748">
    <property type="component" value="Unassembled WGS sequence"/>
</dbReference>
<comment type="caution">
    <text evidence="6">The sequence shown here is derived from an EMBL/GenBank/DDBJ whole genome shotgun (WGS) entry which is preliminary data.</text>
</comment>
<feature type="transmembrane region" description="Helical" evidence="4">
    <location>
        <begin position="163"/>
        <end position="182"/>
    </location>
</feature>
<dbReference type="RefSeq" id="WP_218847233.1">
    <property type="nucleotide sequence ID" value="NZ_JACBYQ010000002.1"/>
</dbReference>
<dbReference type="CDD" id="cd16917">
    <property type="entry name" value="HATPase_UhpB-NarQ-NarX-like"/>
    <property type="match status" value="1"/>
</dbReference>
<feature type="transmembrane region" description="Helical" evidence="4">
    <location>
        <begin position="91"/>
        <end position="111"/>
    </location>
</feature>
<accession>A0A7Y9LW31</accession>
<dbReference type="Pfam" id="PF07730">
    <property type="entry name" value="HisKA_3"/>
    <property type="match status" value="1"/>
</dbReference>
<reference evidence="6 7" key="1">
    <citation type="submission" date="2020-07" db="EMBL/GenBank/DDBJ databases">
        <title>Sequencing the genomes of 1000 actinobacteria strains.</title>
        <authorList>
            <person name="Klenk H.-P."/>
        </authorList>
    </citation>
    <scope>NUCLEOTIDE SEQUENCE [LARGE SCALE GENOMIC DNA]</scope>
    <source>
        <strain evidence="6 7">DSM 102047</strain>
    </source>
</reference>
<keyword evidence="3" id="KW-0902">Two-component regulatory system</keyword>
<dbReference type="GO" id="GO:0016020">
    <property type="term" value="C:membrane"/>
    <property type="evidence" value="ECO:0007669"/>
    <property type="project" value="InterPro"/>
</dbReference>
<feature type="transmembrane region" description="Helical" evidence="4">
    <location>
        <begin position="62"/>
        <end position="84"/>
    </location>
</feature>
<keyword evidence="7" id="KW-1185">Reference proteome</keyword>
<evidence type="ECO:0000313" key="6">
    <source>
        <dbReference type="EMBL" id="NYE96641.1"/>
    </source>
</evidence>
<dbReference type="GO" id="GO:0046983">
    <property type="term" value="F:protein dimerization activity"/>
    <property type="evidence" value="ECO:0007669"/>
    <property type="project" value="InterPro"/>
</dbReference>
<feature type="domain" description="Signal transduction histidine kinase subgroup 3 dimerisation and phosphoacceptor" evidence="5">
    <location>
        <begin position="230"/>
        <end position="267"/>
    </location>
</feature>
<evidence type="ECO:0000256" key="2">
    <source>
        <dbReference type="ARBA" id="ARBA00022777"/>
    </source>
</evidence>
<dbReference type="InterPro" id="IPR036890">
    <property type="entry name" value="HATPase_C_sf"/>
</dbReference>
<dbReference type="Gene3D" id="3.30.565.10">
    <property type="entry name" value="Histidine kinase-like ATPase, C-terminal domain"/>
    <property type="match status" value="1"/>
</dbReference>
<dbReference type="EMBL" id="JACBYQ010000002">
    <property type="protein sequence ID" value="NYE96641.1"/>
    <property type="molecule type" value="Genomic_DNA"/>
</dbReference>
<name>A0A7Y9LW31_9MICC</name>